<dbReference type="SUPFAM" id="SSF49452">
    <property type="entry name" value="Starch-binding domain-like"/>
    <property type="match status" value="1"/>
</dbReference>
<keyword evidence="1" id="KW-0732">Signal</keyword>
<name>A0A556M9B6_9SPHI</name>
<evidence type="ECO:0000256" key="1">
    <source>
        <dbReference type="SAM" id="SignalP"/>
    </source>
</evidence>
<comment type="caution">
    <text evidence="2">The sequence shown here is derived from an EMBL/GenBank/DDBJ whole genome shotgun (WGS) entry which is preliminary data.</text>
</comment>
<proteinExistence type="predicted"/>
<feature type="chain" id="PRO_5021890887" description="Carboxypeptidase regulatory-like domain-containing protein" evidence="1">
    <location>
        <begin position="20"/>
        <end position="429"/>
    </location>
</feature>
<gene>
    <name evidence="2" type="ORF">FO440_21925</name>
</gene>
<dbReference type="AlphaFoldDB" id="A0A556M9B6"/>
<feature type="signal peptide" evidence="1">
    <location>
        <begin position="1"/>
        <end position="19"/>
    </location>
</feature>
<dbReference type="RefSeq" id="WP_144250460.1">
    <property type="nucleotide sequence ID" value="NZ_VLPK01000006.1"/>
</dbReference>
<evidence type="ECO:0000313" key="2">
    <source>
        <dbReference type="EMBL" id="TSJ36493.1"/>
    </source>
</evidence>
<dbReference type="OrthoDB" id="2111471at2"/>
<organism evidence="2 3">
    <name type="scientific">Mucilaginibacter corticis</name>
    <dbReference type="NCBI Taxonomy" id="2597670"/>
    <lineage>
        <taxon>Bacteria</taxon>
        <taxon>Pseudomonadati</taxon>
        <taxon>Bacteroidota</taxon>
        <taxon>Sphingobacteriia</taxon>
        <taxon>Sphingobacteriales</taxon>
        <taxon>Sphingobacteriaceae</taxon>
        <taxon>Mucilaginibacter</taxon>
    </lineage>
</organism>
<dbReference type="PROSITE" id="PS51257">
    <property type="entry name" value="PROKAR_LIPOPROTEIN"/>
    <property type="match status" value="1"/>
</dbReference>
<evidence type="ECO:0008006" key="4">
    <source>
        <dbReference type="Google" id="ProtNLM"/>
    </source>
</evidence>
<dbReference type="EMBL" id="VLPK01000006">
    <property type="protein sequence ID" value="TSJ36493.1"/>
    <property type="molecule type" value="Genomic_DNA"/>
</dbReference>
<sequence length="429" mass="44484">MKKLLHFACLLLLTFAGCKKDSQTQTPEPAKGSISGMLQVPGSMSSITASATINGQPVNYTTKADASGSFKFSGLPAGVYSIDFVPGGALIASSVTATIYAGQNIDLGTIYTYVGSGKITGTFSPAGLTTGIFISYTTSDGTVRSMLSNALTTSGTIQANLPPGTYTITFSDVWGYITPPAQTIKVSNGQTTDLGAIVFEKAKTGSISGTVIPANASSSITIARLGAILTALGPVQTFTINADAAGHFRLGDLDGAYYYDISVNPAAGSSLNAPVKIRIFLPSGQDMDLGNLELTSSPALPQLSYFRDNQTVSIPLVTADLVSRQLTIAQPRDIHGAYFGLTLNNVTAPGDYICNGTTGSSITLATDSHSDYPLNWESNSAGGSGLIKVTAFDPVHQTISGTFTATLAFGGNITNITSGAFVNVHYSKR</sequence>
<dbReference type="InterPro" id="IPR013784">
    <property type="entry name" value="Carb-bd-like_fold"/>
</dbReference>
<accession>A0A556M9B6</accession>
<dbReference type="Gene3D" id="2.60.40.1120">
    <property type="entry name" value="Carboxypeptidase-like, regulatory domain"/>
    <property type="match status" value="1"/>
</dbReference>
<dbReference type="Proteomes" id="UP000318733">
    <property type="component" value="Unassembled WGS sequence"/>
</dbReference>
<evidence type="ECO:0000313" key="3">
    <source>
        <dbReference type="Proteomes" id="UP000318733"/>
    </source>
</evidence>
<dbReference type="GO" id="GO:0030246">
    <property type="term" value="F:carbohydrate binding"/>
    <property type="evidence" value="ECO:0007669"/>
    <property type="project" value="InterPro"/>
</dbReference>
<protein>
    <recommendedName>
        <fullName evidence="4">Carboxypeptidase regulatory-like domain-containing protein</fullName>
    </recommendedName>
</protein>
<reference evidence="2 3" key="1">
    <citation type="submission" date="2019-07" db="EMBL/GenBank/DDBJ databases">
        <authorList>
            <person name="Huq M.A."/>
        </authorList>
    </citation>
    <scope>NUCLEOTIDE SEQUENCE [LARGE SCALE GENOMIC DNA]</scope>
    <source>
        <strain evidence="2 3">MAH-19</strain>
    </source>
</reference>
<keyword evidence="3" id="KW-1185">Reference proteome</keyword>